<organism evidence="1 2">
    <name type="scientific">Trichonephila clavata</name>
    <name type="common">Joro spider</name>
    <name type="synonym">Nephila clavata</name>
    <dbReference type="NCBI Taxonomy" id="2740835"/>
    <lineage>
        <taxon>Eukaryota</taxon>
        <taxon>Metazoa</taxon>
        <taxon>Ecdysozoa</taxon>
        <taxon>Arthropoda</taxon>
        <taxon>Chelicerata</taxon>
        <taxon>Arachnida</taxon>
        <taxon>Araneae</taxon>
        <taxon>Araneomorphae</taxon>
        <taxon>Entelegynae</taxon>
        <taxon>Araneoidea</taxon>
        <taxon>Nephilidae</taxon>
        <taxon>Trichonephila</taxon>
    </lineage>
</organism>
<evidence type="ECO:0000313" key="1">
    <source>
        <dbReference type="EMBL" id="GFQ91876.1"/>
    </source>
</evidence>
<accession>A0A8X6L1D7</accession>
<sequence>QVVLYAIFNTAGIRGNITFYQPPGETNVTISVHLSSLSQEPRSFAWGIYSFPVFFDSSTPCSSAELGST</sequence>
<evidence type="ECO:0000313" key="2">
    <source>
        <dbReference type="Proteomes" id="UP000887116"/>
    </source>
</evidence>
<keyword evidence="1" id="KW-0808">Transferase</keyword>
<dbReference type="SUPFAM" id="SSF49329">
    <property type="entry name" value="Cu,Zn superoxide dismutase-like"/>
    <property type="match status" value="1"/>
</dbReference>
<reference evidence="1" key="1">
    <citation type="submission" date="2020-07" db="EMBL/GenBank/DDBJ databases">
        <title>Multicomponent nature underlies the extraordinary mechanical properties of spider dragline silk.</title>
        <authorList>
            <person name="Kono N."/>
            <person name="Nakamura H."/>
            <person name="Mori M."/>
            <person name="Yoshida Y."/>
            <person name="Ohtoshi R."/>
            <person name="Malay A.D."/>
            <person name="Moran D.A.P."/>
            <person name="Tomita M."/>
            <person name="Numata K."/>
            <person name="Arakawa K."/>
        </authorList>
    </citation>
    <scope>NUCLEOTIDE SEQUENCE</scope>
</reference>
<dbReference type="GO" id="GO:0046872">
    <property type="term" value="F:metal ion binding"/>
    <property type="evidence" value="ECO:0007669"/>
    <property type="project" value="InterPro"/>
</dbReference>
<keyword evidence="1" id="KW-0695">RNA-directed DNA polymerase</keyword>
<comment type="caution">
    <text evidence="1">The sequence shown here is derived from an EMBL/GenBank/DDBJ whole genome shotgun (WGS) entry which is preliminary data.</text>
</comment>
<keyword evidence="1" id="KW-0548">Nucleotidyltransferase</keyword>
<protein>
    <submittedName>
        <fullName evidence="1">Putative RNA-directed DNA polymerase from transposon X-element</fullName>
    </submittedName>
</protein>
<proteinExistence type="predicted"/>
<keyword evidence="2" id="KW-1185">Reference proteome</keyword>
<dbReference type="GO" id="GO:0003964">
    <property type="term" value="F:RNA-directed DNA polymerase activity"/>
    <property type="evidence" value="ECO:0007669"/>
    <property type="project" value="UniProtKB-KW"/>
</dbReference>
<dbReference type="EMBL" id="BMAO01023927">
    <property type="protein sequence ID" value="GFQ91876.1"/>
    <property type="molecule type" value="Genomic_DNA"/>
</dbReference>
<dbReference type="Gene3D" id="2.60.40.200">
    <property type="entry name" value="Superoxide dismutase, copper/zinc binding domain"/>
    <property type="match status" value="1"/>
</dbReference>
<dbReference type="OrthoDB" id="159229at2759"/>
<dbReference type="GO" id="GO:0006801">
    <property type="term" value="P:superoxide metabolic process"/>
    <property type="evidence" value="ECO:0007669"/>
    <property type="project" value="InterPro"/>
</dbReference>
<feature type="non-terminal residue" evidence="1">
    <location>
        <position position="1"/>
    </location>
</feature>
<dbReference type="AlphaFoldDB" id="A0A8X6L1D7"/>
<dbReference type="Proteomes" id="UP000887116">
    <property type="component" value="Unassembled WGS sequence"/>
</dbReference>
<gene>
    <name evidence="1" type="primary">X-elementORF2_647</name>
    <name evidence="1" type="ORF">TNCT_526671</name>
</gene>
<dbReference type="InterPro" id="IPR036423">
    <property type="entry name" value="SOD-like_Cu/Zn_dom_sf"/>
</dbReference>
<name>A0A8X6L1D7_TRICU</name>